<protein>
    <submittedName>
        <fullName evidence="2">Small integral membrane protein 1 (Vel blood group)</fullName>
    </submittedName>
</protein>
<dbReference type="CTD" id="388588"/>
<organism evidence="2 3">
    <name type="scientific">Latimeria chalumnae</name>
    <name type="common">Coelacanth</name>
    <dbReference type="NCBI Taxonomy" id="7897"/>
    <lineage>
        <taxon>Eukaryota</taxon>
        <taxon>Metazoa</taxon>
        <taxon>Chordata</taxon>
        <taxon>Craniata</taxon>
        <taxon>Vertebrata</taxon>
        <taxon>Euteleostomi</taxon>
        <taxon>Coelacanthiformes</taxon>
        <taxon>Coelacanthidae</taxon>
        <taxon>Latimeria</taxon>
    </lineage>
</organism>
<dbReference type="eggNOG" id="ENOG502SASD">
    <property type="taxonomic scope" value="Eukaryota"/>
</dbReference>
<keyword evidence="1" id="KW-0472">Membrane</keyword>
<dbReference type="PANTHER" id="PTHR38503:SF1">
    <property type="entry name" value="SMALL INTEGRAL MEMBRANE PROTEIN 1"/>
    <property type="match status" value="1"/>
</dbReference>
<evidence type="ECO:0000256" key="1">
    <source>
        <dbReference type="SAM" id="Phobius"/>
    </source>
</evidence>
<dbReference type="InParanoid" id="M3XK85"/>
<dbReference type="GeneTree" id="ENSGT00520000060291"/>
<dbReference type="EMBL" id="AFYH01000675">
    <property type="status" value="NOT_ANNOTATED_CDS"/>
    <property type="molecule type" value="Genomic_DNA"/>
</dbReference>
<dbReference type="HOGENOM" id="CLU_2621305_0_0_1"/>
<reference evidence="2" key="3">
    <citation type="submission" date="2025-09" db="UniProtKB">
        <authorList>
            <consortium name="Ensembl"/>
        </authorList>
    </citation>
    <scope>IDENTIFICATION</scope>
</reference>
<name>M3XK85_LATCH</name>
<dbReference type="KEGG" id="lcm:102364654"/>
<dbReference type="Ensembl" id="ENSLACT00000024970.1">
    <property type="protein sequence ID" value="ENSLACP00000023141.1"/>
    <property type="gene ID" value="ENSLACG00000022094.1"/>
</dbReference>
<sequence>MQPQETDVQYSRWNENNQDEVSISVSATETSSYSRLYSKMCTGKMGIAVKVIGGIAAFWIIFIIGYVTGYYVHKCK</sequence>
<dbReference type="GeneID" id="102364654"/>
<gene>
    <name evidence="2" type="primary">SMIM1</name>
</gene>
<keyword evidence="3" id="KW-1185">Reference proteome</keyword>
<dbReference type="AlphaFoldDB" id="M3XK85"/>
<keyword evidence="1" id="KW-1133">Transmembrane helix</keyword>
<dbReference type="RefSeq" id="XP_014345360.1">
    <property type="nucleotide sequence ID" value="XM_014489874.2"/>
</dbReference>
<feature type="transmembrane region" description="Helical" evidence="1">
    <location>
        <begin position="47"/>
        <end position="72"/>
    </location>
</feature>
<dbReference type="Pfam" id="PF15875">
    <property type="entry name" value="DUF4731"/>
    <property type="match status" value="1"/>
</dbReference>
<proteinExistence type="predicted"/>
<reference evidence="2" key="2">
    <citation type="submission" date="2025-08" db="UniProtKB">
        <authorList>
            <consortium name="Ensembl"/>
        </authorList>
    </citation>
    <scope>IDENTIFICATION</scope>
</reference>
<reference evidence="3" key="1">
    <citation type="submission" date="2011-08" db="EMBL/GenBank/DDBJ databases">
        <title>The draft genome of Latimeria chalumnae.</title>
        <authorList>
            <person name="Di Palma F."/>
            <person name="Alfoldi J."/>
            <person name="Johnson J."/>
            <person name="Berlin A."/>
            <person name="Gnerre S."/>
            <person name="Jaffe D."/>
            <person name="MacCallum I."/>
            <person name="Young S."/>
            <person name="Walker B.J."/>
            <person name="Lander E."/>
            <person name="Lindblad-Toh K."/>
        </authorList>
    </citation>
    <scope>NUCLEOTIDE SEQUENCE [LARGE SCALE GENOMIC DNA]</scope>
    <source>
        <strain evidence="3">Wild caught</strain>
    </source>
</reference>
<evidence type="ECO:0000313" key="3">
    <source>
        <dbReference type="Proteomes" id="UP000008672"/>
    </source>
</evidence>
<dbReference type="Proteomes" id="UP000008672">
    <property type="component" value="Unassembled WGS sequence"/>
</dbReference>
<evidence type="ECO:0000313" key="2">
    <source>
        <dbReference type="Ensembl" id="ENSLACP00000023141.1"/>
    </source>
</evidence>
<dbReference type="FunCoup" id="M3XK85">
    <property type="interactions" value="193"/>
</dbReference>
<keyword evidence="1" id="KW-0812">Transmembrane</keyword>
<dbReference type="OMA" id="SRWENSH"/>
<dbReference type="InterPro" id="IPR031744">
    <property type="entry name" value="SMIM1"/>
</dbReference>
<dbReference type="OrthoDB" id="8633453at2759"/>
<accession>M3XK85</accession>
<dbReference type="PANTHER" id="PTHR38503">
    <property type="entry name" value="SMALL INTEGRAL MEMBRANE PROTEIN 1"/>
    <property type="match status" value="1"/>
</dbReference>